<reference evidence="3" key="1">
    <citation type="journal article" date="2015" name="Nat. Plants">
        <title>Genome expansion of Arabis alpina linked with retrotransposition and reduced symmetric DNA methylation.</title>
        <authorList>
            <person name="Willing E.M."/>
            <person name="Rawat V."/>
            <person name="Mandakova T."/>
            <person name="Maumus F."/>
            <person name="James G.V."/>
            <person name="Nordstroem K.J."/>
            <person name="Becker C."/>
            <person name="Warthmann N."/>
            <person name="Chica C."/>
            <person name="Szarzynska B."/>
            <person name="Zytnicki M."/>
            <person name="Albani M.C."/>
            <person name="Kiefer C."/>
            <person name="Bergonzi S."/>
            <person name="Castaings L."/>
            <person name="Mateos J.L."/>
            <person name="Berns M.C."/>
            <person name="Bujdoso N."/>
            <person name="Piofczyk T."/>
            <person name="de Lorenzo L."/>
            <person name="Barrero-Sicilia C."/>
            <person name="Mateos I."/>
            <person name="Piednoel M."/>
            <person name="Hagmann J."/>
            <person name="Chen-Min-Tao R."/>
            <person name="Iglesias-Fernandez R."/>
            <person name="Schuster S.C."/>
            <person name="Alonso-Blanco C."/>
            <person name="Roudier F."/>
            <person name="Carbonero P."/>
            <person name="Paz-Ares J."/>
            <person name="Davis S.J."/>
            <person name="Pecinka A."/>
            <person name="Quesneville H."/>
            <person name="Colot V."/>
            <person name="Lysak M.A."/>
            <person name="Weigel D."/>
            <person name="Coupland G."/>
            <person name="Schneeberger K."/>
        </authorList>
    </citation>
    <scope>NUCLEOTIDE SEQUENCE [LARGE SCALE GENOMIC DNA]</scope>
    <source>
        <strain evidence="3">cv. Pajares</strain>
    </source>
</reference>
<feature type="compositionally biased region" description="Polar residues" evidence="1">
    <location>
        <begin position="129"/>
        <end position="144"/>
    </location>
</feature>
<keyword evidence="3" id="KW-1185">Reference proteome</keyword>
<name>A0A087GGS5_ARAAL</name>
<dbReference type="OrthoDB" id="1931102at2759"/>
<evidence type="ECO:0000313" key="3">
    <source>
        <dbReference type="Proteomes" id="UP000029120"/>
    </source>
</evidence>
<protein>
    <recommendedName>
        <fullName evidence="4">Serine-rich protein-like protein</fullName>
    </recommendedName>
</protein>
<dbReference type="Gramene" id="KFK29077">
    <property type="protein sequence ID" value="KFK29077"/>
    <property type="gene ID" value="AALP_AA7G085900"/>
</dbReference>
<feature type="region of interest" description="Disordered" evidence="1">
    <location>
        <begin position="116"/>
        <end position="144"/>
    </location>
</feature>
<gene>
    <name evidence="2" type="ordered locus">AALP_Aa7g085900</name>
</gene>
<accession>A0A087GGS5</accession>
<feature type="region of interest" description="Disordered" evidence="1">
    <location>
        <begin position="82"/>
        <end position="102"/>
    </location>
</feature>
<dbReference type="EMBL" id="CM002875">
    <property type="protein sequence ID" value="KFK29077.1"/>
    <property type="molecule type" value="Genomic_DNA"/>
</dbReference>
<dbReference type="OMA" id="DIFYSHA"/>
<evidence type="ECO:0000256" key="1">
    <source>
        <dbReference type="SAM" id="MobiDB-lite"/>
    </source>
</evidence>
<dbReference type="AlphaFoldDB" id="A0A087GGS5"/>
<evidence type="ECO:0000313" key="2">
    <source>
        <dbReference type="EMBL" id="KFK29077.1"/>
    </source>
</evidence>
<dbReference type="Proteomes" id="UP000029120">
    <property type="component" value="Chromosome 7"/>
</dbReference>
<sequence>MTTSSRRASGPVLCSLSPSDIFYSHAPPCSTTRRMLPTRITVASLASSVRLIPSRSFSARTGQSSKRPCSCSPTSHPGSFRCGLHKGSDTTGAHAPSVRKSAVTKSVVKRALAVLTRPSSHSQSRRANFKSQPSGLSVMSKANL</sequence>
<organism evidence="2 3">
    <name type="scientific">Arabis alpina</name>
    <name type="common">Alpine rock-cress</name>
    <dbReference type="NCBI Taxonomy" id="50452"/>
    <lineage>
        <taxon>Eukaryota</taxon>
        <taxon>Viridiplantae</taxon>
        <taxon>Streptophyta</taxon>
        <taxon>Embryophyta</taxon>
        <taxon>Tracheophyta</taxon>
        <taxon>Spermatophyta</taxon>
        <taxon>Magnoliopsida</taxon>
        <taxon>eudicotyledons</taxon>
        <taxon>Gunneridae</taxon>
        <taxon>Pentapetalae</taxon>
        <taxon>rosids</taxon>
        <taxon>malvids</taxon>
        <taxon>Brassicales</taxon>
        <taxon>Brassicaceae</taxon>
        <taxon>Arabideae</taxon>
        <taxon>Arabis</taxon>
    </lineage>
</organism>
<evidence type="ECO:0008006" key="4">
    <source>
        <dbReference type="Google" id="ProtNLM"/>
    </source>
</evidence>
<proteinExistence type="predicted"/>
<dbReference type="PANTHER" id="PTHR33132">
    <property type="entry name" value="OSJNBB0118P14.9 PROTEIN"/>
    <property type="match status" value="1"/>
</dbReference>